<dbReference type="SMART" id="SM00950">
    <property type="entry name" value="Piwi"/>
    <property type="match status" value="1"/>
</dbReference>
<name>A0A1I7UFP8_9PELO</name>
<dbReference type="STRING" id="1561998.A0A1I7UFP8"/>
<dbReference type="Gene3D" id="3.40.50.2300">
    <property type="match status" value="1"/>
</dbReference>
<dbReference type="InterPro" id="IPR003165">
    <property type="entry name" value="Piwi"/>
</dbReference>
<sequence>MTGNKATLPREHIQRIREVMTNSLRLDNNPHLKSFGINVNREPIKLDAQMIHPAEVLFKNRAVCPMKSGSVQFAPLKNTQFWKPATIGMVAVVDFDNMQLDLTSFCKNLHEKCSINGLKMTTQPTSWRHFNLHSNDTENLKSEMSNLKKQNVTIIIGITKEKKPAVHDVLKYFEATLGLQTLQIHVNTATHFIKNTGTQTVENVIRKLNPKCGGVNFVVEPPQSVNRQPVCSNITDVKRRLFGKTQFIGFEMTHGSARTLFDQSQGTFDGEPTIVGCAYSLELATDLGGFNYLQEMNEYKLKNLEEKFGKCLKHYETAVGHLPETVVVFRTGAGEGDFKRVQDEIADMKKALEGRKIQLVVLVVQKTSHTRIFPENIEGTSALSQNVKSGTVVDGGITSFGRQEFILVSQTGQIGTVKPIKYTVAANDPGWTKNELCHLTYFLAFGHQVSYQPPAVPHILYAAENLAKRGRNNFLTHK</sequence>
<dbReference type="Gene3D" id="3.30.420.10">
    <property type="entry name" value="Ribonuclease H-like superfamily/Ribonuclease H"/>
    <property type="match status" value="1"/>
</dbReference>
<accession>A0A1I7UFP8</accession>
<evidence type="ECO:0000313" key="3">
    <source>
        <dbReference type="WBParaSite" id="Csp11.Scaffold629.g8857.t1"/>
    </source>
</evidence>
<dbReference type="Pfam" id="PF02171">
    <property type="entry name" value="Piwi"/>
    <property type="match status" value="1"/>
</dbReference>
<dbReference type="InterPro" id="IPR012337">
    <property type="entry name" value="RNaseH-like_sf"/>
</dbReference>
<evidence type="ECO:0000259" key="1">
    <source>
        <dbReference type="PROSITE" id="PS50822"/>
    </source>
</evidence>
<reference evidence="3" key="1">
    <citation type="submission" date="2016-11" db="UniProtKB">
        <authorList>
            <consortium name="WormBaseParasite"/>
        </authorList>
    </citation>
    <scope>IDENTIFICATION</scope>
</reference>
<dbReference type="WBParaSite" id="Csp11.Scaffold629.g8857.t1">
    <property type="protein sequence ID" value="Csp11.Scaffold629.g8857.t1"/>
    <property type="gene ID" value="Csp11.Scaffold629.g8857"/>
</dbReference>
<proteinExistence type="predicted"/>
<dbReference type="PANTHER" id="PTHR22891">
    <property type="entry name" value="EUKARYOTIC TRANSLATION INITIATION FACTOR 2C"/>
    <property type="match status" value="1"/>
</dbReference>
<evidence type="ECO:0000313" key="2">
    <source>
        <dbReference type="Proteomes" id="UP000095282"/>
    </source>
</evidence>
<keyword evidence="2" id="KW-1185">Reference proteome</keyword>
<organism evidence="2 3">
    <name type="scientific">Caenorhabditis tropicalis</name>
    <dbReference type="NCBI Taxonomy" id="1561998"/>
    <lineage>
        <taxon>Eukaryota</taxon>
        <taxon>Metazoa</taxon>
        <taxon>Ecdysozoa</taxon>
        <taxon>Nematoda</taxon>
        <taxon>Chromadorea</taxon>
        <taxon>Rhabditida</taxon>
        <taxon>Rhabditina</taxon>
        <taxon>Rhabditomorpha</taxon>
        <taxon>Rhabditoidea</taxon>
        <taxon>Rhabditidae</taxon>
        <taxon>Peloderinae</taxon>
        <taxon>Caenorhabditis</taxon>
    </lineage>
</organism>
<dbReference type="eggNOG" id="KOG1041">
    <property type="taxonomic scope" value="Eukaryota"/>
</dbReference>
<feature type="domain" description="Piwi" evidence="1">
    <location>
        <begin position="193"/>
        <end position="475"/>
    </location>
</feature>
<dbReference type="InterPro" id="IPR057272">
    <property type="entry name" value="Piwi_nem"/>
</dbReference>
<dbReference type="PROSITE" id="PS50822">
    <property type="entry name" value="PIWI"/>
    <property type="match status" value="1"/>
</dbReference>
<protein>
    <submittedName>
        <fullName evidence="3">Piwi domain-containing protein</fullName>
    </submittedName>
</protein>
<dbReference type="InterPro" id="IPR036397">
    <property type="entry name" value="RNaseH_sf"/>
</dbReference>
<dbReference type="AlphaFoldDB" id="A0A1I7UFP8"/>
<dbReference type="Proteomes" id="UP000095282">
    <property type="component" value="Unplaced"/>
</dbReference>
<dbReference type="SUPFAM" id="SSF53098">
    <property type="entry name" value="Ribonuclease H-like"/>
    <property type="match status" value="1"/>
</dbReference>
<dbReference type="CDD" id="cd02826">
    <property type="entry name" value="Piwi-like"/>
    <property type="match status" value="1"/>
</dbReference>
<dbReference type="GO" id="GO:0003676">
    <property type="term" value="F:nucleic acid binding"/>
    <property type="evidence" value="ECO:0007669"/>
    <property type="project" value="InterPro"/>
</dbReference>